<comment type="caution">
    <text evidence="1">The sequence shown here is derived from an EMBL/GenBank/DDBJ whole genome shotgun (WGS) entry which is preliminary data.</text>
</comment>
<keyword evidence="2" id="KW-1185">Reference proteome</keyword>
<dbReference type="Proteomes" id="UP001143474">
    <property type="component" value="Unassembled WGS sequence"/>
</dbReference>
<dbReference type="EMBL" id="BSEV01000010">
    <property type="protein sequence ID" value="GLK11139.1"/>
    <property type="molecule type" value="Genomic_DNA"/>
</dbReference>
<evidence type="ECO:0000313" key="1">
    <source>
        <dbReference type="EMBL" id="GLK11139.1"/>
    </source>
</evidence>
<sequence length="65" mass="6947">MRLRFLGTSSENGDCPAAYETSNGTVAIQGKLVLDPQALGDAVNLGLGEAIVEIPREMLEFIPKE</sequence>
<organism evidence="1 2">
    <name type="scientific">Streptosporangium carneum</name>
    <dbReference type="NCBI Taxonomy" id="47481"/>
    <lineage>
        <taxon>Bacteria</taxon>
        <taxon>Bacillati</taxon>
        <taxon>Actinomycetota</taxon>
        <taxon>Actinomycetes</taxon>
        <taxon>Streptosporangiales</taxon>
        <taxon>Streptosporangiaceae</taxon>
        <taxon>Streptosporangium</taxon>
    </lineage>
</organism>
<protein>
    <submittedName>
        <fullName evidence="1">Uncharacterized protein</fullName>
    </submittedName>
</protein>
<dbReference type="AlphaFoldDB" id="A0A9W6ME34"/>
<name>A0A9W6ME34_9ACTN</name>
<dbReference type="RefSeq" id="WP_271219533.1">
    <property type="nucleotide sequence ID" value="NZ_BAAAVD010000014.1"/>
</dbReference>
<reference evidence="1" key="1">
    <citation type="journal article" date="2014" name="Int. J. Syst. Evol. Microbiol.">
        <title>Complete genome sequence of Corynebacterium casei LMG S-19264T (=DSM 44701T), isolated from a smear-ripened cheese.</title>
        <authorList>
            <consortium name="US DOE Joint Genome Institute (JGI-PGF)"/>
            <person name="Walter F."/>
            <person name="Albersmeier A."/>
            <person name="Kalinowski J."/>
            <person name="Ruckert C."/>
        </authorList>
    </citation>
    <scope>NUCLEOTIDE SEQUENCE</scope>
    <source>
        <strain evidence="1">VKM Ac-2007</strain>
    </source>
</reference>
<reference evidence="1" key="2">
    <citation type="submission" date="2023-01" db="EMBL/GenBank/DDBJ databases">
        <authorList>
            <person name="Sun Q."/>
            <person name="Evtushenko L."/>
        </authorList>
    </citation>
    <scope>NUCLEOTIDE SEQUENCE</scope>
    <source>
        <strain evidence="1">VKM Ac-2007</strain>
    </source>
</reference>
<gene>
    <name evidence="1" type="ORF">GCM10017600_45450</name>
</gene>
<proteinExistence type="predicted"/>
<evidence type="ECO:0000313" key="2">
    <source>
        <dbReference type="Proteomes" id="UP001143474"/>
    </source>
</evidence>
<accession>A0A9W6ME34</accession>